<keyword evidence="4" id="KW-1185">Reference proteome</keyword>
<feature type="domain" description="Mug135-like C-terminal" evidence="2">
    <location>
        <begin position="139"/>
        <end position="223"/>
    </location>
</feature>
<evidence type="ECO:0000256" key="1">
    <source>
        <dbReference type="ARBA" id="ARBA00005788"/>
    </source>
</evidence>
<evidence type="ECO:0000313" key="4">
    <source>
        <dbReference type="Proteomes" id="UP001222325"/>
    </source>
</evidence>
<sequence>MAIPVALAQIDLNLAPGLLPGFHLPPQPANPPTSVNVTSAVRLKAEVDNVLRKGEPLPDAAVEAVAFFESEVIAARQIGLLLAAAAPAAPAAPGAPLAAGGVALILTTIRALGNRLDARMDGIDQRLDGLQREIAFNGNIGKGTGVHIPFTEVLFRDGSLPSVAVVAAPGQLGRPALPALLDVDVIRNLTFQDAGHYLTHHGVAPLPASTVARRTRVAQIIGCVVDFRYVHHSRLLELTSSGLLMYRAGV</sequence>
<accession>A0AAD6U332</accession>
<dbReference type="EMBL" id="JARJCN010000042">
    <property type="protein sequence ID" value="KAJ7083110.1"/>
    <property type="molecule type" value="Genomic_DNA"/>
</dbReference>
<dbReference type="InterPro" id="IPR013902">
    <property type="entry name" value="Mug135-like_C"/>
</dbReference>
<protein>
    <recommendedName>
        <fullName evidence="2">Mug135-like C-terminal domain-containing protein</fullName>
    </recommendedName>
</protein>
<reference evidence="3" key="1">
    <citation type="submission" date="2023-03" db="EMBL/GenBank/DDBJ databases">
        <title>Massive genome expansion in bonnet fungi (Mycena s.s.) driven by repeated elements and novel gene families across ecological guilds.</title>
        <authorList>
            <consortium name="Lawrence Berkeley National Laboratory"/>
            <person name="Harder C.B."/>
            <person name="Miyauchi S."/>
            <person name="Viragh M."/>
            <person name="Kuo A."/>
            <person name="Thoen E."/>
            <person name="Andreopoulos B."/>
            <person name="Lu D."/>
            <person name="Skrede I."/>
            <person name="Drula E."/>
            <person name="Henrissat B."/>
            <person name="Morin E."/>
            <person name="Kohler A."/>
            <person name="Barry K."/>
            <person name="LaButti K."/>
            <person name="Morin E."/>
            <person name="Salamov A."/>
            <person name="Lipzen A."/>
            <person name="Mereny Z."/>
            <person name="Hegedus B."/>
            <person name="Baldrian P."/>
            <person name="Stursova M."/>
            <person name="Weitz H."/>
            <person name="Taylor A."/>
            <person name="Grigoriev I.V."/>
            <person name="Nagy L.G."/>
            <person name="Martin F."/>
            <person name="Kauserud H."/>
        </authorList>
    </citation>
    <scope>NUCLEOTIDE SEQUENCE</scope>
    <source>
        <strain evidence="3">CBHHK173m</strain>
    </source>
</reference>
<evidence type="ECO:0000259" key="2">
    <source>
        <dbReference type="Pfam" id="PF08593"/>
    </source>
</evidence>
<evidence type="ECO:0000313" key="3">
    <source>
        <dbReference type="EMBL" id="KAJ7083110.1"/>
    </source>
</evidence>
<dbReference type="Proteomes" id="UP001222325">
    <property type="component" value="Unassembled WGS sequence"/>
</dbReference>
<proteinExistence type="inferred from homology"/>
<dbReference type="AlphaFoldDB" id="A0AAD6U332"/>
<gene>
    <name evidence="3" type="ORF">B0H15DRAFT_427962</name>
</gene>
<comment type="similarity">
    <text evidence="1">Belongs to the UPF0612 family.</text>
</comment>
<name>A0AAD6U332_9AGAR</name>
<comment type="caution">
    <text evidence="3">The sequence shown here is derived from an EMBL/GenBank/DDBJ whole genome shotgun (WGS) entry which is preliminary data.</text>
</comment>
<dbReference type="Pfam" id="PF08593">
    <property type="entry name" value="Mug135_C"/>
    <property type="match status" value="1"/>
</dbReference>
<organism evidence="3 4">
    <name type="scientific">Mycena belliarum</name>
    <dbReference type="NCBI Taxonomy" id="1033014"/>
    <lineage>
        <taxon>Eukaryota</taxon>
        <taxon>Fungi</taxon>
        <taxon>Dikarya</taxon>
        <taxon>Basidiomycota</taxon>
        <taxon>Agaricomycotina</taxon>
        <taxon>Agaricomycetes</taxon>
        <taxon>Agaricomycetidae</taxon>
        <taxon>Agaricales</taxon>
        <taxon>Marasmiineae</taxon>
        <taxon>Mycenaceae</taxon>
        <taxon>Mycena</taxon>
    </lineage>
</organism>